<dbReference type="AlphaFoldDB" id="A0A6A5Y0K3"/>
<evidence type="ECO:0000313" key="2">
    <source>
        <dbReference type="Proteomes" id="UP000799778"/>
    </source>
</evidence>
<reference evidence="1" key="1">
    <citation type="journal article" date="2020" name="Stud. Mycol.">
        <title>101 Dothideomycetes genomes: a test case for predicting lifestyles and emergence of pathogens.</title>
        <authorList>
            <person name="Haridas S."/>
            <person name="Albert R."/>
            <person name="Binder M."/>
            <person name="Bloem J."/>
            <person name="Labutti K."/>
            <person name="Salamov A."/>
            <person name="Andreopoulos B."/>
            <person name="Baker S."/>
            <person name="Barry K."/>
            <person name="Bills G."/>
            <person name="Bluhm B."/>
            <person name="Cannon C."/>
            <person name="Castanera R."/>
            <person name="Culley D."/>
            <person name="Daum C."/>
            <person name="Ezra D."/>
            <person name="Gonzalez J."/>
            <person name="Henrissat B."/>
            <person name="Kuo A."/>
            <person name="Liang C."/>
            <person name="Lipzen A."/>
            <person name="Lutzoni F."/>
            <person name="Magnuson J."/>
            <person name="Mondo S."/>
            <person name="Nolan M."/>
            <person name="Ohm R."/>
            <person name="Pangilinan J."/>
            <person name="Park H.-J."/>
            <person name="Ramirez L."/>
            <person name="Alfaro M."/>
            <person name="Sun H."/>
            <person name="Tritt A."/>
            <person name="Yoshinaga Y."/>
            <person name="Zwiers L.-H."/>
            <person name="Turgeon B."/>
            <person name="Goodwin S."/>
            <person name="Spatafora J."/>
            <person name="Crous P."/>
            <person name="Grigoriev I."/>
        </authorList>
    </citation>
    <scope>NUCLEOTIDE SEQUENCE</scope>
    <source>
        <strain evidence="1">CBS 175.79</strain>
    </source>
</reference>
<gene>
    <name evidence="1" type="ORF">BU24DRAFT_489031</name>
</gene>
<protein>
    <submittedName>
        <fullName evidence="1">Uncharacterized protein</fullName>
    </submittedName>
</protein>
<dbReference type="RefSeq" id="XP_033387321.1">
    <property type="nucleotide sequence ID" value="XM_033533595.1"/>
</dbReference>
<keyword evidence="2" id="KW-1185">Reference proteome</keyword>
<proteinExistence type="predicted"/>
<dbReference type="Proteomes" id="UP000799778">
    <property type="component" value="Unassembled WGS sequence"/>
</dbReference>
<dbReference type="OrthoDB" id="3833686at2759"/>
<sequence>MSQPAPSDNTKKDDLLLSLQSSLRNAHYTFGASSRQYKDIKAMVEEHIARTALSEAHLEDLTEGFRVMELAIRTKEDSVGACEEDCGRDGRKQADIEFALVWRDLWWEMKKTARQSKGY</sequence>
<accession>A0A6A5Y0K3</accession>
<dbReference type="GeneID" id="54290992"/>
<name>A0A6A5Y0K3_9PLEO</name>
<evidence type="ECO:0000313" key="1">
    <source>
        <dbReference type="EMBL" id="KAF2018982.1"/>
    </source>
</evidence>
<dbReference type="EMBL" id="ML978067">
    <property type="protein sequence ID" value="KAF2018982.1"/>
    <property type="molecule type" value="Genomic_DNA"/>
</dbReference>
<organism evidence="1 2">
    <name type="scientific">Aaosphaeria arxii CBS 175.79</name>
    <dbReference type="NCBI Taxonomy" id="1450172"/>
    <lineage>
        <taxon>Eukaryota</taxon>
        <taxon>Fungi</taxon>
        <taxon>Dikarya</taxon>
        <taxon>Ascomycota</taxon>
        <taxon>Pezizomycotina</taxon>
        <taxon>Dothideomycetes</taxon>
        <taxon>Pleosporomycetidae</taxon>
        <taxon>Pleosporales</taxon>
        <taxon>Pleosporales incertae sedis</taxon>
        <taxon>Aaosphaeria</taxon>
    </lineage>
</organism>